<dbReference type="KEGG" id="vao:FA707_05965"/>
<gene>
    <name evidence="5" type="ORF">FA707_05965</name>
</gene>
<dbReference type="PANTHER" id="PTHR23407:SF1">
    <property type="entry name" value="5-FORMYLTETRAHYDROFOLATE CYCLO-LIGASE"/>
    <property type="match status" value="1"/>
</dbReference>
<dbReference type="GO" id="GO:0005524">
    <property type="term" value="F:ATP binding"/>
    <property type="evidence" value="ECO:0007669"/>
    <property type="project" value="UniProtKB-KW"/>
</dbReference>
<evidence type="ECO:0000256" key="3">
    <source>
        <dbReference type="ARBA" id="ARBA00022840"/>
    </source>
</evidence>
<keyword evidence="5" id="KW-0436">Ligase</keyword>
<dbReference type="GO" id="GO:0030272">
    <property type="term" value="F:5-formyltetrahydrofolate cyclo-ligase activity"/>
    <property type="evidence" value="ECO:0007669"/>
    <property type="project" value="UniProtKB-EC"/>
</dbReference>
<evidence type="ECO:0000313" key="5">
    <source>
        <dbReference type="EMBL" id="QCI86541.1"/>
    </source>
</evidence>
<dbReference type="EC" id="6.3.3.2" evidence="4"/>
<name>A0A4D7CW64_9ENTE</name>
<evidence type="ECO:0000256" key="2">
    <source>
        <dbReference type="ARBA" id="ARBA00022741"/>
    </source>
</evidence>
<dbReference type="GO" id="GO:0035999">
    <property type="term" value="P:tetrahydrofolate interconversion"/>
    <property type="evidence" value="ECO:0007669"/>
    <property type="project" value="TreeGrafter"/>
</dbReference>
<keyword evidence="2 4" id="KW-0547">Nucleotide-binding</keyword>
<dbReference type="PIRSF" id="PIRSF006806">
    <property type="entry name" value="FTHF_cligase"/>
    <property type="match status" value="1"/>
</dbReference>
<organism evidence="5 6">
    <name type="scientific">Vagococcus zengguangii</name>
    <dbReference type="NCBI Taxonomy" id="2571750"/>
    <lineage>
        <taxon>Bacteria</taxon>
        <taxon>Bacillati</taxon>
        <taxon>Bacillota</taxon>
        <taxon>Bacilli</taxon>
        <taxon>Lactobacillales</taxon>
        <taxon>Enterococcaceae</taxon>
        <taxon>Vagococcus</taxon>
    </lineage>
</organism>
<comment type="cofactor">
    <cofactor evidence="4">
        <name>Mg(2+)</name>
        <dbReference type="ChEBI" id="CHEBI:18420"/>
    </cofactor>
</comment>
<accession>A0A4D7CW64</accession>
<reference evidence="5 6" key="1">
    <citation type="submission" date="2019-04" db="EMBL/GenBank/DDBJ databases">
        <title>Vagococcus sp. nov., isolated from faeces of yaks (Bos grunniens).</title>
        <authorList>
            <person name="Ge Y."/>
        </authorList>
    </citation>
    <scope>NUCLEOTIDE SEQUENCE [LARGE SCALE GENOMIC DNA]</scope>
    <source>
        <strain evidence="5 6">MN-17</strain>
    </source>
</reference>
<dbReference type="GO" id="GO:0009396">
    <property type="term" value="P:folic acid-containing compound biosynthetic process"/>
    <property type="evidence" value="ECO:0007669"/>
    <property type="project" value="TreeGrafter"/>
</dbReference>
<keyword evidence="6" id="KW-1185">Reference proteome</keyword>
<dbReference type="InterPro" id="IPR037171">
    <property type="entry name" value="NagB/RpiA_transferase-like"/>
</dbReference>
<keyword evidence="3 4" id="KW-0067">ATP-binding</keyword>
<evidence type="ECO:0000313" key="6">
    <source>
        <dbReference type="Proteomes" id="UP000298615"/>
    </source>
</evidence>
<dbReference type="AlphaFoldDB" id="A0A4D7CW64"/>
<keyword evidence="4" id="KW-0479">Metal-binding</keyword>
<dbReference type="NCBIfam" id="TIGR02727">
    <property type="entry name" value="MTHFS_bact"/>
    <property type="match status" value="1"/>
</dbReference>
<dbReference type="RefSeq" id="WP_136953372.1">
    <property type="nucleotide sequence ID" value="NZ_CP039712.1"/>
</dbReference>
<keyword evidence="4" id="KW-0460">Magnesium</keyword>
<dbReference type="EMBL" id="CP039712">
    <property type="protein sequence ID" value="QCI86541.1"/>
    <property type="molecule type" value="Genomic_DNA"/>
</dbReference>
<dbReference type="GO" id="GO:0046872">
    <property type="term" value="F:metal ion binding"/>
    <property type="evidence" value="ECO:0007669"/>
    <property type="project" value="UniProtKB-KW"/>
</dbReference>
<dbReference type="Gene3D" id="3.40.50.10420">
    <property type="entry name" value="NagB/RpiA/CoA transferase-like"/>
    <property type="match status" value="1"/>
</dbReference>
<proteinExistence type="inferred from homology"/>
<protein>
    <recommendedName>
        <fullName evidence="4">5-formyltetrahydrofolate cyclo-ligase</fullName>
        <ecNumber evidence="4">6.3.3.2</ecNumber>
    </recommendedName>
</protein>
<comment type="similarity">
    <text evidence="1 4">Belongs to the 5-formyltetrahydrofolate cyclo-ligase family.</text>
</comment>
<dbReference type="InterPro" id="IPR024185">
    <property type="entry name" value="FTHF_cligase-like_sf"/>
</dbReference>
<comment type="catalytic activity">
    <reaction evidence="4">
        <text>(6S)-5-formyl-5,6,7,8-tetrahydrofolate + ATP = (6R)-5,10-methenyltetrahydrofolate + ADP + phosphate</text>
        <dbReference type="Rhea" id="RHEA:10488"/>
        <dbReference type="ChEBI" id="CHEBI:30616"/>
        <dbReference type="ChEBI" id="CHEBI:43474"/>
        <dbReference type="ChEBI" id="CHEBI:57455"/>
        <dbReference type="ChEBI" id="CHEBI:57457"/>
        <dbReference type="ChEBI" id="CHEBI:456216"/>
        <dbReference type="EC" id="6.3.3.2"/>
    </reaction>
</comment>
<dbReference type="SUPFAM" id="SSF100950">
    <property type="entry name" value="NagB/RpiA/CoA transferase-like"/>
    <property type="match status" value="1"/>
</dbReference>
<dbReference type="InterPro" id="IPR002698">
    <property type="entry name" value="FTHF_cligase"/>
</dbReference>
<sequence>MMGSKTNLRNEQLAKRKQLSASYREQAERVMLEKLVLLPEYQTAEMIFCYIGMEDELNTWHFIERFWQDGKQVCVPRVISRDQMEIRELHKGTILERSAFGVLEPTTTSPLVSSEQIHLVLVPCVTANLAGDRLGYGGGFYDRFLKNSQAYTVLCLWQKMIYSAIPVEEHDMKVDKVITE</sequence>
<evidence type="ECO:0000256" key="4">
    <source>
        <dbReference type="RuleBase" id="RU361279"/>
    </source>
</evidence>
<dbReference type="Pfam" id="PF01812">
    <property type="entry name" value="5-FTHF_cyc-lig"/>
    <property type="match status" value="1"/>
</dbReference>
<evidence type="ECO:0000256" key="1">
    <source>
        <dbReference type="ARBA" id="ARBA00010638"/>
    </source>
</evidence>
<dbReference type="PANTHER" id="PTHR23407">
    <property type="entry name" value="ATPASE INHIBITOR/5-FORMYLTETRAHYDROFOLATE CYCLO-LIGASE"/>
    <property type="match status" value="1"/>
</dbReference>
<dbReference type="Proteomes" id="UP000298615">
    <property type="component" value="Chromosome"/>
</dbReference>
<dbReference type="OrthoDB" id="9801938at2"/>